<keyword evidence="3" id="KW-1185">Reference proteome</keyword>
<dbReference type="Proteomes" id="UP000789405">
    <property type="component" value="Unassembled WGS sequence"/>
</dbReference>
<protein>
    <submittedName>
        <fullName evidence="2">1358_t:CDS:1</fullName>
    </submittedName>
</protein>
<accession>A0A9N8WF75</accession>
<name>A0A9N8WF75_9GLOM</name>
<comment type="caution">
    <text evidence="2">The sequence shown here is derived from an EMBL/GenBank/DDBJ whole genome shotgun (WGS) entry which is preliminary data.</text>
</comment>
<feature type="region of interest" description="Disordered" evidence="1">
    <location>
        <begin position="1"/>
        <end position="37"/>
    </location>
</feature>
<sequence>MTPTISSDKEKQRNTILDDSNDTGMDNSNDETSNKETPYWITLTTLEWITPTTSPQSKRQKKYQLNNSNDKTPEWMTSTMSSDKEKETERLKILIL</sequence>
<gene>
    <name evidence="2" type="ORF">DERYTH_LOCUS1941</name>
</gene>
<feature type="region of interest" description="Disordered" evidence="1">
    <location>
        <begin position="51"/>
        <end position="88"/>
    </location>
</feature>
<reference evidence="2" key="1">
    <citation type="submission" date="2021-06" db="EMBL/GenBank/DDBJ databases">
        <authorList>
            <person name="Kallberg Y."/>
            <person name="Tangrot J."/>
            <person name="Rosling A."/>
        </authorList>
    </citation>
    <scope>NUCLEOTIDE SEQUENCE</scope>
    <source>
        <strain evidence="2">MA453B</strain>
    </source>
</reference>
<proteinExistence type="predicted"/>
<evidence type="ECO:0000313" key="2">
    <source>
        <dbReference type="EMBL" id="CAG8481337.1"/>
    </source>
</evidence>
<feature type="compositionally biased region" description="Polar residues" evidence="1">
    <location>
        <begin position="14"/>
        <end position="31"/>
    </location>
</feature>
<dbReference type="AlphaFoldDB" id="A0A9N8WF75"/>
<feature type="compositionally biased region" description="Polar residues" evidence="1">
    <location>
        <begin position="63"/>
        <end position="81"/>
    </location>
</feature>
<organism evidence="2 3">
    <name type="scientific">Dentiscutata erythropus</name>
    <dbReference type="NCBI Taxonomy" id="1348616"/>
    <lineage>
        <taxon>Eukaryota</taxon>
        <taxon>Fungi</taxon>
        <taxon>Fungi incertae sedis</taxon>
        <taxon>Mucoromycota</taxon>
        <taxon>Glomeromycotina</taxon>
        <taxon>Glomeromycetes</taxon>
        <taxon>Diversisporales</taxon>
        <taxon>Gigasporaceae</taxon>
        <taxon>Dentiscutata</taxon>
    </lineage>
</organism>
<dbReference type="EMBL" id="CAJVPY010000580">
    <property type="protein sequence ID" value="CAG8481337.1"/>
    <property type="molecule type" value="Genomic_DNA"/>
</dbReference>
<evidence type="ECO:0000256" key="1">
    <source>
        <dbReference type="SAM" id="MobiDB-lite"/>
    </source>
</evidence>
<evidence type="ECO:0000313" key="3">
    <source>
        <dbReference type="Proteomes" id="UP000789405"/>
    </source>
</evidence>